<dbReference type="PRINTS" id="PR00080">
    <property type="entry name" value="SDRFAMILY"/>
</dbReference>
<evidence type="ECO:0000313" key="6">
    <source>
        <dbReference type="Proteomes" id="UP001262410"/>
    </source>
</evidence>
<dbReference type="InterPro" id="IPR020904">
    <property type="entry name" value="Sc_DH/Rdtase_CS"/>
</dbReference>
<dbReference type="Proteomes" id="UP001262410">
    <property type="component" value="Unassembled WGS sequence"/>
</dbReference>
<protein>
    <submittedName>
        <fullName evidence="5">NAD(P)-dependent dehydrogenase (Short-subunit alcohol dehydrogenase family)</fullName>
    </submittedName>
</protein>
<dbReference type="Pfam" id="PF00106">
    <property type="entry name" value="adh_short"/>
    <property type="match status" value="1"/>
</dbReference>
<keyword evidence="4" id="KW-0812">Transmembrane</keyword>
<evidence type="ECO:0000256" key="2">
    <source>
        <dbReference type="ARBA" id="ARBA00023002"/>
    </source>
</evidence>
<evidence type="ECO:0000313" key="5">
    <source>
        <dbReference type="EMBL" id="MDR6294090.1"/>
    </source>
</evidence>
<comment type="similarity">
    <text evidence="1 3">Belongs to the short-chain dehydrogenases/reductases (SDR) family.</text>
</comment>
<sequence length="280" mass="30068">MTTTKTVLITGCSSGFGFAFARRFAEAGWSVWATLRGPLDRPEAAALAAIPGVTVLALDVTVAAERAAVVAAIGPGGLDCLINNAGYGLTGPVEALEDGQIRRQIAANLEGPILLTRDLLPALRRRRGRVINISSLLGFVGTPFMALYCATKHGMSGFSEALRFELAPHGVQVCAVEPGRHDTGFNRRLDHPVLTPDLPYHSLFGRALAHRESRGAVAPDRAAAVSDRAARRLLRLAEARRMPAKLRLGRDATVLFWARRLLPEGLFDRLMIYATGRGAA</sequence>
<dbReference type="PANTHER" id="PTHR43976">
    <property type="entry name" value="SHORT CHAIN DEHYDROGENASE"/>
    <property type="match status" value="1"/>
</dbReference>
<evidence type="ECO:0000256" key="4">
    <source>
        <dbReference type="SAM" id="Phobius"/>
    </source>
</evidence>
<keyword evidence="4" id="KW-0472">Membrane</keyword>
<dbReference type="RefSeq" id="WP_309801507.1">
    <property type="nucleotide sequence ID" value="NZ_JAVDPW010000016.1"/>
</dbReference>
<dbReference type="Gene3D" id="3.40.50.720">
    <property type="entry name" value="NAD(P)-binding Rossmann-like Domain"/>
    <property type="match status" value="1"/>
</dbReference>
<keyword evidence="4" id="KW-1133">Transmembrane helix</keyword>
<evidence type="ECO:0000256" key="1">
    <source>
        <dbReference type="ARBA" id="ARBA00006484"/>
    </source>
</evidence>
<dbReference type="PANTHER" id="PTHR43976:SF16">
    <property type="entry name" value="SHORT-CHAIN DEHYDROGENASE_REDUCTASE FAMILY PROTEIN"/>
    <property type="match status" value="1"/>
</dbReference>
<comment type="caution">
    <text evidence="5">The sequence shown here is derived from an EMBL/GenBank/DDBJ whole genome shotgun (WGS) entry which is preliminary data.</text>
</comment>
<feature type="transmembrane region" description="Helical" evidence="4">
    <location>
        <begin position="130"/>
        <end position="148"/>
    </location>
</feature>
<dbReference type="SUPFAM" id="SSF51735">
    <property type="entry name" value="NAD(P)-binding Rossmann-fold domains"/>
    <property type="match status" value="1"/>
</dbReference>
<gene>
    <name evidence="5" type="ORF">E9232_006644</name>
</gene>
<organism evidence="5 6">
    <name type="scientific">Inquilinus ginsengisoli</name>
    <dbReference type="NCBI Taxonomy" id="363840"/>
    <lineage>
        <taxon>Bacteria</taxon>
        <taxon>Pseudomonadati</taxon>
        <taxon>Pseudomonadota</taxon>
        <taxon>Alphaproteobacteria</taxon>
        <taxon>Rhodospirillales</taxon>
        <taxon>Rhodospirillaceae</taxon>
        <taxon>Inquilinus</taxon>
    </lineage>
</organism>
<dbReference type="PROSITE" id="PS00061">
    <property type="entry name" value="ADH_SHORT"/>
    <property type="match status" value="1"/>
</dbReference>
<dbReference type="InterPro" id="IPR051911">
    <property type="entry name" value="SDR_oxidoreductase"/>
</dbReference>
<keyword evidence="6" id="KW-1185">Reference proteome</keyword>
<name>A0ABU1K2N6_9PROT</name>
<dbReference type="PRINTS" id="PR00081">
    <property type="entry name" value="GDHRDH"/>
</dbReference>
<accession>A0ABU1K2N6</accession>
<reference evidence="5 6" key="1">
    <citation type="submission" date="2023-07" db="EMBL/GenBank/DDBJ databases">
        <title>Sorghum-associated microbial communities from plants grown in Nebraska, USA.</title>
        <authorList>
            <person name="Schachtman D."/>
        </authorList>
    </citation>
    <scope>NUCLEOTIDE SEQUENCE [LARGE SCALE GENOMIC DNA]</scope>
    <source>
        <strain evidence="5 6">584</strain>
    </source>
</reference>
<proteinExistence type="inferred from homology"/>
<dbReference type="EMBL" id="JAVDPW010000016">
    <property type="protein sequence ID" value="MDR6294090.1"/>
    <property type="molecule type" value="Genomic_DNA"/>
</dbReference>
<evidence type="ECO:0000256" key="3">
    <source>
        <dbReference type="RuleBase" id="RU000363"/>
    </source>
</evidence>
<dbReference type="InterPro" id="IPR002347">
    <property type="entry name" value="SDR_fam"/>
</dbReference>
<dbReference type="InterPro" id="IPR036291">
    <property type="entry name" value="NAD(P)-bd_dom_sf"/>
</dbReference>
<keyword evidence="2" id="KW-0560">Oxidoreductase</keyword>